<evidence type="ECO:0000256" key="1">
    <source>
        <dbReference type="ARBA" id="ARBA00004651"/>
    </source>
</evidence>
<feature type="transmembrane region" description="Helical" evidence="7">
    <location>
        <begin position="90"/>
        <end position="114"/>
    </location>
</feature>
<dbReference type="AlphaFoldDB" id="A0A4R6JQQ9"/>
<dbReference type="GO" id="GO:0022857">
    <property type="term" value="F:transmembrane transporter activity"/>
    <property type="evidence" value="ECO:0007669"/>
    <property type="project" value="InterPro"/>
</dbReference>
<name>A0A4R6JQQ9_9ACTN</name>
<organism evidence="9 10">
    <name type="scientific">Paractinoplanes brasiliensis</name>
    <dbReference type="NCBI Taxonomy" id="52695"/>
    <lineage>
        <taxon>Bacteria</taxon>
        <taxon>Bacillati</taxon>
        <taxon>Actinomycetota</taxon>
        <taxon>Actinomycetes</taxon>
        <taxon>Micromonosporales</taxon>
        <taxon>Micromonosporaceae</taxon>
        <taxon>Paractinoplanes</taxon>
    </lineage>
</organism>
<evidence type="ECO:0000259" key="8">
    <source>
        <dbReference type="PROSITE" id="PS50850"/>
    </source>
</evidence>
<dbReference type="SUPFAM" id="SSF103473">
    <property type="entry name" value="MFS general substrate transporter"/>
    <property type="match status" value="1"/>
</dbReference>
<feature type="transmembrane region" description="Helical" evidence="7">
    <location>
        <begin position="364"/>
        <end position="384"/>
    </location>
</feature>
<evidence type="ECO:0000256" key="6">
    <source>
        <dbReference type="SAM" id="MobiDB-lite"/>
    </source>
</evidence>
<dbReference type="Pfam" id="PF07690">
    <property type="entry name" value="MFS_1"/>
    <property type="match status" value="1"/>
</dbReference>
<dbReference type="CDD" id="cd06173">
    <property type="entry name" value="MFS_MefA_like"/>
    <property type="match status" value="1"/>
</dbReference>
<feature type="domain" description="Major facilitator superfamily (MFS) profile" evidence="8">
    <location>
        <begin position="12"/>
        <end position="502"/>
    </location>
</feature>
<dbReference type="InterPro" id="IPR020846">
    <property type="entry name" value="MFS_dom"/>
</dbReference>
<keyword evidence="4 7" id="KW-1133">Transmembrane helix</keyword>
<keyword evidence="3 7" id="KW-0812">Transmembrane</keyword>
<dbReference type="InterPro" id="IPR011701">
    <property type="entry name" value="MFS"/>
</dbReference>
<comment type="subcellular location">
    <subcellularLocation>
        <location evidence="1">Cell membrane</location>
        <topology evidence="1">Multi-pass membrane protein</topology>
    </subcellularLocation>
</comment>
<dbReference type="InterPro" id="IPR036259">
    <property type="entry name" value="MFS_trans_sf"/>
</dbReference>
<feature type="transmembrane region" description="Helical" evidence="7">
    <location>
        <begin position="328"/>
        <end position="352"/>
    </location>
</feature>
<accession>A0A4R6JQQ9</accession>
<feature type="transmembrane region" description="Helical" evidence="7">
    <location>
        <begin position="391"/>
        <end position="409"/>
    </location>
</feature>
<dbReference type="GO" id="GO:0005886">
    <property type="term" value="C:plasma membrane"/>
    <property type="evidence" value="ECO:0007669"/>
    <property type="project" value="UniProtKB-SubCell"/>
</dbReference>
<sequence length="512" mass="52761">MRALFAAPLGADFWKLWTASAVTNLGDGITMVAGPLLVASITSNPAAVAGAIFAQQLPWLLFALISGAWADRLDRRRLVVSVNVMRAAALAVLALAVAADVAGVPLILTVFFLLGAGETLADTASAAFVPVIVPEASRPQANSLMYANFNVLNQFAAKPVGGWLFVLAAAVPFAVNAVTFAVSAALIATIRAVSTIPPAGPSRSAGVSVRPDTSARGDLSVPPDTSARGDLSVPPDTSARGDLSVPPDTSARGDLSVPPDTSAPTDLSVRADPSLPADSSPPTGLAVSPADAWPPAGTVPPDASDRPGLRAEIAEGVRWLSRHRLLRTLALTMAIGNLVFCAAFAVFVLYAAQRLGLGEVGYGTLLLSFAAGGFLGTLVAPGLIRRFDASPLLRLGLLIEVALHATLALTREPWAAAAMIVIFGVHTTVWGVVVTTIRQRDVPSTMFGRVTSVYAFLDLGGAALGSLLGGVVATAFGLVATYWAAAIAMALVVVFAWRPLRSATLTRELTAA</sequence>
<evidence type="ECO:0000256" key="2">
    <source>
        <dbReference type="ARBA" id="ARBA00022475"/>
    </source>
</evidence>
<evidence type="ECO:0000256" key="7">
    <source>
        <dbReference type="SAM" id="Phobius"/>
    </source>
</evidence>
<keyword evidence="10" id="KW-1185">Reference proteome</keyword>
<evidence type="ECO:0000313" key="9">
    <source>
        <dbReference type="EMBL" id="TDO38874.1"/>
    </source>
</evidence>
<dbReference type="PANTHER" id="PTHR23513">
    <property type="entry name" value="INTEGRAL MEMBRANE EFFLUX PROTEIN-RELATED"/>
    <property type="match status" value="1"/>
</dbReference>
<feature type="transmembrane region" description="Helical" evidence="7">
    <location>
        <begin position="45"/>
        <end position="69"/>
    </location>
</feature>
<dbReference type="EMBL" id="SNWR01000001">
    <property type="protein sequence ID" value="TDO38874.1"/>
    <property type="molecule type" value="Genomic_DNA"/>
</dbReference>
<dbReference type="Proteomes" id="UP000294901">
    <property type="component" value="Unassembled WGS sequence"/>
</dbReference>
<evidence type="ECO:0000313" key="10">
    <source>
        <dbReference type="Proteomes" id="UP000294901"/>
    </source>
</evidence>
<feature type="transmembrane region" description="Helical" evidence="7">
    <location>
        <begin position="415"/>
        <end position="434"/>
    </location>
</feature>
<evidence type="ECO:0000256" key="5">
    <source>
        <dbReference type="ARBA" id="ARBA00023136"/>
    </source>
</evidence>
<dbReference type="PROSITE" id="PS50850">
    <property type="entry name" value="MFS"/>
    <property type="match status" value="1"/>
</dbReference>
<reference evidence="9 10" key="1">
    <citation type="submission" date="2019-03" db="EMBL/GenBank/DDBJ databases">
        <title>Sequencing the genomes of 1000 actinobacteria strains.</title>
        <authorList>
            <person name="Klenk H.-P."/>
        </authorList>
    </citation>
    <scope>NUCLEOTIDE SEQUENCE [LARGE SCALE GENOMIC DNA]</scope>
    <source>
        <strain evidence="9 10">DSM 43805</strain>
    </source>
</reference>
<gene>
    <name evidence="9" type="ORF">C8E87_2540</name>
</gene>
<dbReference type="Gene3D" id="1.20.1250.20">
    <property type="entry name" value="MFS general substrate transporter like domains"/>
    <property type="match status" value="1"/>
</dbReference>
<dbReference type="OrthoDB" id="145388at2"/>
<evidence type="ECO:0000256" key="4">
    <source>
        <dbReference type="ARBA" id="ARBA00022989"/>
    </source>
</evidence>
<proteinExistence type="predicted"/>
<dbReference type="RefSeq" id="WP_133873282.1">
    <property type="nucleotide sequence ID" value="NZ_SNWR01000001.1"/>
</dbReference>
<feature type="transmembrane region" description="Helical" evidence="7">
    <location>
        <begin position="163"/>
        <end position="188"/>
    </location>
</feature>
<feature type="transmembrane region" description="Helical" evidence="7">
    <location>
        <begin position="482"/>
        <end position="500"/>
    </location>
</feature>
<protein>
    <submittedName>
        <fullName evidence="9">Transmembrane secretion effector</fullName>
    </submittedName>
</protein>
<feature type="transmembrane region" description="Helical" evidence="7">
    <location>
        <begin position="455"/>
        <end position="476"/>
    </location>
</feature>
<evidence type="ECO:0000256" key="3">
    <source>
        <dbReference type="ARBA" id="ARBA00022692"/>
    </source>
</evidence>
<feature type="compositionally biased region" description="Low complexity" evidence="6">
    <location>
        <begin position="271"/>
        <end position="282"/>
    </location>
</feature>
<comment type="caution">
    <text evidence="9">The sequence shown here is derived from an EMBL/GenBank/DDBJ whole genome shotgun (WGS) entry which is preliminary data.</text>
</comment>
<keyword evidence="2" id="KW-1003">Cell membrane</keyword>
<keyword evidence="5 7" id="KW-0472">Membrane</keyword>
<dbReference type="PANTHER" id="PTHR23513:SF6">
    <property type="entry name" value="MAJOR FACILITATOR SUPERFAMILY ASSOCIATED DOMAIN-CONTAINING PROTEIN"/>
    <property type="match status" value="1"/>
</dbReference>
<feature type="region of interest" description="Disordered" evidence="6">
    <location>
        <begin position="198"/>
        <end position="307"/>
    </location>
</feature>